<evidence type="ECO:0000256" key="9">
    <source>
        <dbReference type="PROSITE-ProRule" id="PRU01091"/>
    </source>
</evidence>
<dbReference type="GO" id="GO:0000976">
    <property type="term" value="F:transcription cis-regulatory region binding"/>
    <property type="evidence" value="ECO:0007669"/>
    <property type="project" value="TreeGrafter"/>
</dbReference>
<comment type="function">
    <text evidence="7">May play the central regulatory role in sporulation. It may be an element of the effector pathway responsible for the activation of sporulation genes in response to nutritional stress. Spo0A may act in concert with spo0H (a sigma factor) to control the expression of some genes that are critical to the sporulation process.</text>
</comment>
<feature type="DNA-binding region" description="OmpR/PhoB-type" evidence="9">
    <location>
        <begin position="127"/>
        <end position="220"/>
    </location>
</feature>
<feature type="domain" description="OmpR/PhoB-type" evidence="11">
    <location>
        <begin position="127"/>
        <end position="220"/>
    </location>
</feature>
<dbReference type="RefSeq" id="WP_118445453.1">
    <property type="nucleotide sequence ID" value="NZ_BAABXJ010000002.1"/>
</dbReference>
<dbReference type="Proteomes" id="UP000285610">
    <property type="component" value="Unassembled WGS sequence"/>
</dbReference>
<dbReference type="InterPro" id="IPR011006">
    <property type="entry name" value="CheY-like_superfamily"/>
</dbReference>
<dbReference type="InterPro" id="IPR039420">
    <property type="entry name" value="WalR-like"/>
</dbReference>
<dbReference type="Proteomes" id="UP001297422">
    <property type="component" value="Unassembled WGS sequence"/>
</dbReference>
<protein>
    <recommendedName>
        <fullName evidence="1">Stage 0 sporulation protein A homolog</fullName>
    </recommendedName>
</protein>
<dbReference type="GO" id="GO:0006355">
    <property type="term" value="P:regulation of DNA-templated transcription"/>
    <property type="evidence" value="ECO:0007669"/>
    <property type="project" value="InterPro"/>
</dbReference>
<organism evidence="13 14">
    <name type="scientific">Mediterraneibacter gnavus</name>
    <name type="common">Ruminococcus gnavus</name>
    <dbReference type="NCBI Taxonomy" id="33038"/>
    <lineage>
        <taxon>Bacteria</taxon>
        <taxon>Bacillati</taxon>
        <taxon>Bacillota</taxon>
        <taxon>Clostridia</taxon>
        <taxon>Lachnospirales</taxon>
        <taxon>Lachnospiraceae</taxon>
        <taxon>Mediterraneibacter</taxon>
    </lineage>
</organism>
<dbReference type="SUPFAM" id="SSF52172">
    <property type="entry name" value="CheY-like"/>
    <property type="match status" value="1"/>
</dbReference>
<dbReference type="AlphaFoldDB" id="A0A415RZR7"/>
<dbReference type="GO" id="GO:0032993">
    <property type="term" value="C:protein-DNA complex"/>
    <property type="evidence" value="ECO:0007669"/>
    <property type="project" value="TreeGrafter"/>
</dbReference>
<evidence type="ECO:0000256" key="7">
    <source>
        <dbReference type="ARBA" id="ARBA00024867"/>
    </source>
</evidence>
<evidence type="ECO:0000313" key="14">
    <source>
        <dbReference type="Proteomes" id="UP000285610"/>
    </source>
</evidence>
<dbReference type="PROSITE" id="PS51755">
    <property type="entry name" value="OMPR_PHOB"/>
    <property type="match status" value="1"/>
</dbReference>
<dbReference type="Pfam" id="PF00486">
    <property type="entry name" value="Trans_reg_C"/>
    <property type="match status" value="1"/>
</dbReference>
<reference evidence="12" key="2">
    <citation type="submission" date="2021-10" db="EMBL/GenBank/DDBJ databases">
        <title>Collection of gut derived symbiotic bacterial strains cultured from healthy donors.</title>
        <authorList>
            <person name="Lin H."/>
            <person name="Littmann E."/>
            <person name="Claire K."/>
            <person name="Pamer E."/>
        </authorList>
    </citation>
    <scope>NUCLEOTIDE SEQUENCE</scope>
    <source>
        <strain evidence="12">MSK.23.4</strain>
    </source>
</reference>
<dbReference type="Pfam" id="PF00072">
    <property type="entry name" value="Response_reg"/>
    <property type="match status" value="1"/>
</dbReference>
<dbReference type="EMBL" id="JAJBNC010000028">
    <property type="protein sequence ID" value="MCB5494999.1"/>
    <property type="molecule type" value="Genomic_DNA"/>
</dbReference>
<dbReference type="GO" id="GO:0005829">
    <property type="term" value="C:cytosol"/>
    <property type="evidence" value="ECO:0007669"/>
    <property type="project" value="TreeGrafter"/>
</dbReference>
<comment type="caution">
    <text evidence="13">The sequence shown here is derived from an EMBL/GenBank/DDBJ whole genome shotgun (WGS) entry which is preliminary data.</text>
</comment>
<feature type="modified residue" description="4-aspartylphosphate" evidence="8">
    <location>
        <position position="52"/>
    </location>
</feature>
<dbReference type="CDD" id="cd00383">
    <property type="entry name" value="trans_reg_C"/>
    <property type="match status" value="1"/>
</dbReference>
<reference evidence="13 14" key="1">
    <citation type="submission" date="2018-08" db="EMBL/GenBank/DDBJ databases">
        <title>A genome reference for cultivated species of the human gut microbiota.</title>
        <authorList>
            <person name="Zou Y."/>
            <person name="Xue W."/>
            <person name="Luo G."/>
        </authorList>
    </citation>
    <scope>NUCLEOTIDE SEQUENCE [LARGE SCALE GENOMIC DNA]</scope>
    <source>
        <strain evidence="13 14">AF33-12</strain>
    </source>
</reference>
<keyword evidence="6" id="KW-0804">Transcription</keyword>
<evidence type="ECO:0000313" key="12">
    <source>
        <dbReference type="EMBL" id="MCB5494999.1"/>
    </source>
</evidence>
<dbReference type="SMART" id="SM00862">
    <property type="entry name" value="Trans_reg_C"/>
    <property type="match status" value="1"/>
</dbReference>
<evidence type="ECO:0000259" key="10">
    <source>
        <dbReference type="PROSITE" id="PS50110"/>
    </source>
</evidence>
<evidence type="ECO:0000256" key="8">
    <source>
        <dbReference type="PROSITE-ProRule" id="PRU00169"/>
    </source>
</evidence>
<accession>A0A415RZR7</accession>
<evidence type="ECO:0000256" key="1">
    <source>
        <dbReference type="ARBA" id="ARBA00018672"/>
    </source>
</evidence>
<sequence>MKTILIIEDDIMIQNALGELLRVSGYQVFQSCNGMEGVEKFKKNKVDLILLDIMMPEKDGFDVCREVREMSQVPIIILTALDEEDAEVKCFDLKADDYIVKPYSVRVVLKRIEAIFRRANVGNQQEEDCLVYENLKLDLASRTVYVNGKEVFLTRIEFDIVKYLIRNQGKVCTRYELLSEVWECEYCTGEREVNFHIMNLRKKGIQGIQTVRGIGYKIGK</sequence>
<dbReference type="FunFam" id="3.40.50.2300:FF:000001">
    <property type="entry name" value="DNA-binding response regulator PhoB"/>
    <property type="match status" value="1"/>
</dbReference>
<dbReference type="Gene3D" id="3.40.50.2300">
    <property type="match status" value="1"/>
</dbReference>
<evidence type="ECO:0000256" key="4">
    <source>
        <dbReference type="ARBA" id="ARBA00023015"/>
    </source>
</evidence>
<proteinExistence type="predicted"/>
<evidence type="ECO:0000256" key="3">
    <source>
        <dbReference type="ARBA" id="ARBA00023012"/>
    </source>
</evidence>
<keyword evidence="4" id="KW-0805">Transcription regulation</keyword>
<dbReference type="PANTHER" id="PTHR48111:SF32">
    <property type="entry name" value="STAGE 0 SPORULATION PROTEIN A HOMOLOG"/>
    <property type="match status" value="1"/>
</dbReference>
<dbReference type="InterPro" id="IPR036388">
    <property type="entry name" value="WH-like_DNA-bd_sf"/>
</dbReference>
<dbReference type="PROSITE" id="PS50110">
    <property type="entry name" value="RESPONSE_REGULATORY"/>
    <property type="match status" value="1"/>
</dbReference>
<dbReference type="InterPro" id="IPR001867">
    <property type="entry name" value="OmpR/PhoB-type_DNA-bd"/>
</dbReference>
<dbReference type="CDD" id="cd17574">
    <property type="entry name" value="REC_OmpR"/>
    <property type="match status" value="1"/>
</dbReference>
<evidence type="ECO:0000256" key="2">
    <source>
        <dbReference type="ARBA" id="ARBA00022553"/>
    </source>
</evidence>
<feature type="domain" description="Response regulatory" evidence="10">
    <location>
        <begin position="3"/>
        <end position="116"/>
    </location>
</feature>
<dbReference type="PANTHER" id="PTHR48111">
    <property type="entry name" value="REGULATOR OF RPOS"/>
    <property type="match status" value="1"/>
</dbReference>
<name>A0A415RZR7_MEDGN</name>
<gene>
    <name evidence="13" type="ORF">DWZ50_19055</name>
    <name evidence="12" type="ORF">LIQ10_14875</name>
</gene>
<dbReference type="Gene3D" id="1.10.10.10">
    <property type="entry name" value="Winged helix-like DNA-binding domain superfamily/Winged helix DNA-binding domain"/>
    <property type="match status" value="1"/>
</dbReference>
<keyword evidence="3" id="KW-0902">Two-component regulatory system</keyword>
<dbReference type="InterPro" id="IPR001789">
    <property type="entry name" value="Sig_transdc_resp-reg_receiver"/>
</dbReference>
<keyword evidence="5 9" id="KW-0238">DNA-binding</keyword>
<dbReference type="EMBL" id="QRQE01000085">
    <property type="protein sequence ID" value="RHM68283.1"/>
    <property type="molecule type" value="Genomic_DNA"/>
</dbReference>
<evidence type="ECO:0000259" key="11">
    <source>
        <dbReference type="PROSITE" id="PS51755"/>
    </source>
</evidence>
<keyword evidence="2 8" id="KW-0597">Phosphoprotein</keyword>
<dbReference type="GO" id="GO:0000156">
    <property type="term" value="F:phosphorelay response regulator activity"/>
    <property type="evidence" value="ECO:0007669"/>
    <property type="project" value="TreeGrafter"/>
</dbReference>
<evidence type="ECO:0000256" key="5">
    <source>
        <dbReference type="ARBA" id="ARBA00023125"/>
    </source>
</evidence>
<dbReference type="SMART" id="SM00448">
    <property type="entry name" value="REC"/>
    <property type="match status" value="1"/>
</dbReference>
<evidence type="ECO:0000256" key="6">
    <source>
        <dbReference type="ARBA" id="ARBA00023163"/>
    </source>
</evidence>
<evidence type="ECO:0000313" key="13">
    <source>
        <dbReference type="EMBL" id="RHM68283.1"/>
    </source>
</evidence>